<dbReference type="Pfam" id="PF00646">
    <property type="entry name" value="F-box"/>
    <property type="match status" value="1"/>
</dbReference>
<dbReference type="EMBL" id="JAVIJP010000036">
    <property type="protein sequence ID" value="KAL3628764.1"/>
    <property type="molecule type" value="Genomic_DNA"/>
</dbReference>
<dbReference type="SUPFAM" id="SSF81383">
    <property type="entry name" value="F-box domain"/>
    <property type="match status" value="1"/>
</dbReference>
<organism evidence="3 4">
    <name type="scientific">Castilleja foliolosa</name>
    <dbReference type="NCBI Taxonomy" id="1961234"/>
    <lineage>
        <taxon>Eukaryota</taxon>
        <taxon>Viridiplantae</taxon>
        <taxon>Streptophyta</taxon>
        <taxon>Embryophyta</taxon>
        <taxon>Tracheophyta</taxon>
        <taxon>Spermatophyta</taxon>
        <taxon>Magnoliopsida</taxon>
        <taxon>eudicotyledons</taxon>
        <taxon>Gunneridae</taxon>
        <taxon>Pentapetalae</taxon>
        <taxon>asterids</taxon>
        <taxon>lamiids</taxon>
        <taxon>Lamiales</taxon>
        <taxon>Orobanchaceae</taxon>
        <taxon>Pedicularideae</taxon>
        <taxon>Castillejinae</taxon>
        <taxon>Castilleja</taxon>
    </lineage>
</organism>
<evidence type="ECO:0000313" key="4">
    <source>
        <dbReference type="Proteomes" id="UP001632038"/>
    </source>
</evidence>
<feature type="domain" description="F-box" evidence="1">
    <location>
        <begin position="23"/>
        <end position="57"/>
    </location>
</feature>
<dbReference type="CDD" id="cd22157">
    <property type="entry name" value="F-box_AtFBW1-like"/>
    <property type="match status" value="1"/>
</dbReference>
<evidence type="ECO:0000259" key="1">
    <source>
        <dbReference type="Pfam" id="PF00646"/>
    </source>
</evidence>
<dbReference type="AlphaFoldDB" id="A0ABD3CHK5"/>
<dbReference type="InterPro" id="IPR006527">
    <property type="entry name" value="F-box-assoc_dom_typ1"/>
</dbReference>
<evidence type="ECO:0000313" key="3">
    <source>
        <dbReference type="EMBL" id="KAL3628764.1"/>
    </source>
</evidence>
<dbReference type="Pfam" id="PF07734">
    <property type="entry name" value="FBA_1"/>
    <property type="match status" value="1"/>
</dbReference>
<dbReference type="PANTHER" id="PTHR31672">
    <property type="entry name" value="BNACNNG10540D PROTEIN"/>
    <property type="match status" value="1"/>
</dbReference>
<gene>
    <name evidence="3" type="ORF">CASFOL_027810</name>
</gene>
<keyword evidence="4" id="KW-1185">Reference proteome</keyword>
<dbReference type="InterPro" id="IPR001810">
    <property type="entry name" value="F-box_dom"/>
</dbReference>
<proteinExistence type="predicted"/>
<dbReference type="InterPro" id="IPR050796">
    <property type="entry name" value="SCF_F-box_component"/>
</dbReference>
<feature type="domain" description="F-box associated beta-propeller type 1" evidence="2">
    <location>
        <begin position="90"/>
        <end position="336"/>
    </location>
</feature>
<dbReference type="PANTHER" id="PTHR31672:SF13">
    <property type="entry name" value="F-BOX PROTEIN CPR30-LIKE"/>
    <property type="match status" value="1"/>
</dbReference>
<accession>A0ABD3CHK5</accession>
<dbReference type="InterPro" id="IPR017451">
    <property type="entry name" value="F-box-assoc_interact_dom"/>
</dbReference>
<evidence type="ECO:0000259" key="2">
    <source>
        <dbReference type="Pfam" id="PF07734"/>
    </source>
</evidence>
<dbReference type="InterPro" id="IPR036047">
    <property type="entry name" value="F-box-like_dom_sf"/>
</dbReference>
<protein>
    <recommendedName>
        <fullName evidence="5">F-box domain-containing protein</fullName>
    </recommendedName>
</protein>
<comment type="caution">
    <text evidence="3">The sequence shown here is derived from an EMBL/GenBank/DDBJ whole genome shotgun (WGS) entry which is preliminary data.</text>
</comment>
<evidence type="ECO:0008006" key="5">
    <source>
        <dbReference type="Google" id="ProtNLM"/>
    </source>
</evidence>
<dbReference type="Proteomes" id="UP001632038">
    <property type="component" value="Unassembled WGS sequence"/>
</dbReference>
<reference evidence="4" key="1">
    <citation type="journal article" date="2024" name="IScience">
        <title>Strigolactones Initiate the Formation of Haustorium-like Structures in Castilleja.</title>
        <authorList>
            <person name="Buerger M."/>
            <person name="Peterson D."/>
            <person name="Chory J."/>
        </authorList>
    </citation>
    <scope>NUCLEOTIDE SEQUENCE [LARGE SCALE GENOMIC DNA]</scope>
</reference>
<sequence length="453" mass="51756">MSPEKSKNDQATNSAAAALADCEDLMLCVLARLPVKSICRFKSACKHWNHLFSTQEFVRMQFKLSTESKNQSFLIQRINDNGSSNISVFNIESSEEILDQPFNDTHVEIDVVGCCNGLICIRHGEEFVLWNPAMNLYKTVSSLQDHGIFKSSSLGVGYDAEVDHFKMSLGFGYDAEGDDFKVAGIVFMEKERRLGMHASWVEVYSANSNSWTIIDPGFQFSELGFCWIHNSATVNGNPYWVGEVDEESKHVLIRFDMSKLVFKVVPLTSLNFNKAEQNMEFIDLNGSLGALVSTWKNEERIEYVDSWVFDDAEQIWTKRHSVGPIKVEMDQVVRSLKDGRVLGMRPNGQLIVLSSETKFVKDLFNVGPEYFRSYDYTASLAYIQGMEKVKLKKRRDHWNKSKDVLRNRSILVKKRNCLTMYEYNENINDIAGMKQVKVKKRTKKMIVDAARGN</sequence>
<name>A0ABD3CHK5_9LAMI</name>
<dbReference type="NCBIfam" id="TIGR01640">
    <property type="entry name" value="F_box_assoc_1"/>
    <property type="match status" value="1"/>
</dbReference>
<dbReference type="Gene3D" id="1.20.1280.50">
    <property type="match status" value="1"/>
</dbReference>